<dbReference type="InterPro" id="IPR013976">
    <property type="entry name" value="HDOD"/>
</dbReference>
<dbReference type="EMBL" id="AP021858">
    <property type="protein sequence ID" value="BBO24742.1"/>
    <property type="molecule type" value="Genomic_DNA"/>
</dbReference>
<gene>
    <name evidence="3" type="ORF">NPRO_23370</name>
</gene>
<evidence type="ECO:0000259" key="2">
    <source>
        <dbReference type="PROSITE" id="PS51833"/>
    </source>
</evidence>
<proteinExistence type="predicted"/>
<dbReference type="Proteomes" id="UP000662873">
    <property type="component" value="Chromosome"/>
</dbReference>
<evidence type="ECO:0000313" key="3">
    <source>
        <dbReference type="EMBL" id="BBO24742.1"/>
    </source>
</evidence>
<dbReference type="SUPFAM" id="SSF109604">
    <property type="entry name" value="HD-domain/PDEase-like"/>
    <property type="match status" value="1"/>
</dbReference>
<accession>A0A809RXT8</accession>
<dbReference type="CDD" id="cd00077">
    <property type="entry name" value="HDc"/>
    <property type="match status" value="1"/>
</dbReference>
<dbReference type="Pfam" id="PF08668">
    <property type="entry name" value="HDOD"/>
    <property type="match status" value="1"/>
</dbReference>
<dbReference type="InterPro" id="IPR003607">
    <property type="entry name" value="HD/PDEase_dom"/>
</dbReference>
<dbReference type="Gene3D" id="1.10.3210.10">
    <property type="entry name" value="Hypothetical protein af1432"/>
    <property type="match status" value="1"/>
</dbReference>
<evidence type="ECO:0000256" key="1">
    <source>
        <dbReference type="SAM" id="MobiDB-lite"/>
    </source>
</evidence>
<sequence length="320" mass="34362">MHESRLGPRDGSGGKSRIESNDTDNCEESQVGQVSGYTKESIRRSLPKLVQNLPALPEVISALVRELDNAEVSAGAIEKLIARDAALSARTLRVVNSAYYGLQSQVDNLSNAIVILGIQQIRNIVLSIAAMNLFKASGPRMRTMHLHCWKLSLGAAASSQILARKARLTVSEVDVAYIGGLLHGIGRLFLLTNFPEVYLKLSSDHGFDSPEFAEAEHDLFGLSCAEMGSELATHWKLPSTLVAAIGSSTGPCSEEEAAPSQAVFTGVQMARAFVNERELPFTDILSSVTMLGLTEEIVVAAMEQANQFLECNMSSLAAAA</sequence>
<feature type="region of interest" description="Disordered" evidence="1">
    <location>
        <begin position="1"/>
        <end position="38"/>
    </location>
</feature>
<dbReference type="PANTHER" id="PTHR33525:SF4">
    <property type="entry name" value="CYCLIC DI-GMP PHOSPHODIESTERASE CDGJ"/>
    <property type="match status" value="1"/>
</dbReference>
<feature type="domain" description="HDOD" evidence="2">
    <location>
        <begin position="53"/>
        <end position="251"/>
    </location>
</feature>
<dbReference type="InterPro" id="IPR052340">
    <property type="entry name" value="RNase_Y/CdgJ"/>
</dbReference>
<organism evidence="3 4">
    <name type="scientific">Candidatus Nitrosymbiomonas proteolyticus</name>
    <dbReference type="NCBI Taxonomy" id="2608984"/>
    <lineage>
        <taxon>Bacteria</taxon>
        <taxon>Bacillati</taxon>
        <taxon>Armatimonadota</taxon>
        <taxon>Armatimonadota incertae sedis</taxon>
        <taxon>Candidatus Nitrosymbiomonas</taxon>
    </lineage>
</organism>
<reference evidence="3" key="1">
    <citation type="journal article" name="DNA Res.">
        <title>The physiological potential of anammox bacteria as revealed by their core genome structure.</title>
        <authorList>
            <person name="Okubo T."/>
            <person name="Toyoda A."/>
            <person name="Fukuhara K."/>
            <person name="Uchiyama I."/>
            <person name="Harigaya Y."/>
            <person name="Kuroiwa M."/>
            <person name="Suzuki T."/>
            <person name="Murakami Y."/>
            <person name="Suwa Y."/>
            <person name="Takami H."/>
        </authorList>
    </citation>
    <scope>NUCLEOTIDE SEQUENCE</scope>
    <source>
        <strain evidence="3">317325-2</strain>
    </source>
</reference>
<protein>
    <recommendedName>
        <fullName evidence="2">HDOD domain-containing protein</fullName>
    </recommendedName>
</protein>
<dbReference type="KEGG" id="npy:NPRO_23370"/>
<feature type="compositionally biased region" description="Polar residues" evidence="1">
    <location>
        <begin position="28"/>
        <end position="38"/>
    </location>
</feature>
<dbReference type="PROSITE" id="PS51833">
    <property type="entry name" value="HDOD"/>
    <property type="match status" value="1"/>
</dbReference>
<evidence type="ECO:0000313" key="4">
    <source>
        <dbReference type="Proteomes" id="UP000662873"/>
    </source>
</evidence>
<name>A0A809RXT8_9BACT</name>
<dbReference type="AlphaFoldDB" id="A0A809RXT8"/>
<dbReference type="PANTHER" id="PTHR33525">
    <property type="match status" value="1"/>
</dbReference>